<dbReference type="SFLD" id="SFLDG01129">
    <property type="entry name" value="C1.5:_HAD__Beta-PGM__Phosphata"/>
    <property type="match status" value="1"/>
</dbReference>
<evidence type="ECO:0000313" key="2">
    <source>
        <dbReference type="Proteomes" id="UP000440041"/>
    </source>
</evidence>
<accession>A0A6A2W2C2</accession>
<comment type="caution">
    <text evidence="1">The sequence shown here is derived from an EMBL/GenBank/DDBJ whole genome shotgun (WGS) entry which is preliminary data.</text>
</comment>
<protein>
    <submittedName>
        <fullName evidence="1">Haloacid dehalogenase-like hydrolase (HAD superfamily)</fullName>
    </submittedName>
</protein>
<dbReference type="GO" id="GO:0016787">
    <property type="term" value="F:hydrolase activity"/>
    <property type="evidence" value="ECO:0007669"/>
    <property type="project" value="UniProtKB-KW"/>
</dbReference>
<organism evidence="1 2">
    <name type="scientific">Bifidobacterium apri</name>
    <dbReference type="NCBI Taxonomy" id="1769423"/>
    <lineage>
        <taxon>Bacteria</taxon>
        <taxon>Bacillati</taxon>
        <taxon>Actinomycetota</taxon>
        <taxon>Actinomycetes</taxon>
        <taxon>Bifidobacteriales</taxon>
        <taxon>Bifidobacteriaceae</taxon>
        <taxon>Bifidobacterium</taxon>
    </lineage>
</organism>
<dbReference type="Proteomes" id="UP000440041">
    <property type="component" value="Unassembled WGS sequence"/>
</dbReference>
<gene>
    <name evidence="1" type="ORF">DSM100238_1658</name>
</gene>
<name>A0A6A2W2C2_9BIFI</name>
<dbReference type="InterPro" id="IPR036412">
    <property type="entry name" value="HAD-like_sf"/>
</dbReference>
<dbReference type="AlphaFoldDB" id="A0A6A2W2C2"/>
<keyword evidence="1" id="KW-0378">Hydrolase</keyword>
<proteinExistence type="predicted"/>
<dbReference type="NCBIfam" id="TIGR01509">
    <property type="entry name" value="HAD-SF-IA-v3"/>
    <property type="match status" value="1"/>
</dbReference>
<dbReference type="SFLD" id="SFLDS00003">
    <property type="entry name" value="Haloacid_Dehalogenase"/>
    <property type="match status" value="1"/>
</dbReference>
<dbReference type="PANTHER" id="PTHR18901:SF38">
    <property type="entry name" value="PSEUDOURIDINE-5'-PHOSPHATASE"/>
    <property type="match status" value="1"/>
</dbReference>
<dbReference type="Gene3D" id="1.10.150.240">
    <property type="entry name" value="Putative phosphatase, domain 2"/>
    <property type="match status" value="1"/>
</dbReference>
<evidence type="ECO:0000313" key="1">
    <source>
        <dbReference type="EMBL" id="KAB8294690.1"/>
    </source>
</evidence>
<dbReference type="InterPro" id="IPR006439">
    <property type="entry name" value="HAD-SF_hydro_IA"/>
</dbReference>
<dbReference type="Pfam" id="PF00702">
    <property type="entry name" value="Hydrolase"/>
    <property type="match status" value="1"/>
</dbReference>
<dbReference type="Gene3D" id="3.40.50.1000">
    <property type="entry name" value="HAD superfamily/HAD-like"/>
    <property type="match status" value="1"/>
</dbReference>
<dbReference type="EMBL" id="WBSO01000016">
    <property type="protein sequence ID" value="KAB8294690.1"/>
    <property type="molecule type" value="Genomic_DNA"/>
</dbReference>
<sequence length="247" mass="26350">MSRVTFNDTLTLSQSSAVLEAPESLPAAVFWDMDGTLIDSEIYWAAAEQHVIELHGGTFSEEVPLRARGQSTPRLLQIVQEYIPSPVDTELLRSEIVNYVIEREREKPCWATGAVELLDLLSHAGIPNVIVSASPRAMVDNMARQAPEGAFVGYVCGEDGLAAKPDPAPYLRAAEIVGADPSDCLVFEDSPVGLQSGGASGATVVAITGFTPEGVVFDGPQVTNIKDYAGLGLDDLANFMELGSLEK</sequence>
<dbReference type="InterPro" id="IPR023214">
    <property type="entry name" value="HAD_sf"/>
</dbReference>
<dbReference type="PANTHER" id="PTHR18901">
    <property type="entry name" value="2-DEOXYGLUCOSE-6-PHOSPHATE PHOSPHATASE 2"/>
    <property type="match status" value="1"/>
</dbReference>
<dbReference type="CDD" id="cd07505">
    <property type="entry name" value="HAD_BPGM-like"/>
    <property type="match status" value="1"/>
</dbReference>
<dbReference type="InterPro" id="IPR023198">
    <property type="entry name" value="PGP-like_dom2"/>
</dbReference>
<reference evidence="1 2" key="1">
    <citation type="submission" date="2019-09" db="EMBL/GenBank/DDBJ databases">
        <title>Characterization of the phylogenetic diversity of two novel species belonging to the genus Bifidobacterium: Bifidobacterium cebidarum sp. nov. and Bifidobacterium leontopitheci sp. nov.</title>
        <authorList>
            <person name="Lugli G.A."/>
            <person name="Duranti S."/>
            <person name="Milani C."/>
            <person name="Turroni F."/>
            <person name="Ventura M."/>
        </authorList>
    </citation>
    <scope>NUCLEOTIDE SEQUENCE [LARGE SCALE GENOMIC DNA]</scope>
    <source>
        <strain evidence="1 2">DSM 100238</strain>
    </source>
</reference>
<keyword evidence="2" id="KW-1185">Reference proteome</keyword>
<dbReference type="SUPFAM" id="SSF56784">
    <property type="entry name" value="HAD-like"/>
    <property type="match status" value="1"/>
</dbReference>